<dbReference type="Pfam" id="PF03918">
    <property type="entry name" value="CcmH"/>
    <property type="match status" value="1"/>
</dbReference>
<comment type="similarity">
    <text evidence="1 7">Belongs to the CcmH/CycL/Ccl2/NrfF family.</text>
</comment>
<accession>A0ABU6HDA8</accession>
<keyword evidence="4 7" id="KW-0732">Signal</keyword>
<keyword evidence="7" id="KW-0812">Transmembrane</keyword>
<dbReference type="Proteomes" id="UP001348149">
    <property type="component" value="Unassembled WGS sequence"/>
</dbReference>
<evidence type="ECO:0000313" key="9">
    <source>
        <dbReference type="EMBL" id="MEC3860448.1"/>
    </source>
</evidence>
<gene>
    <name evidence="9" type="ORF">VK792_04060</name>
</gene>
<keyword evidence="3 7" id="KW-0479">Metal-binding</keyword>
<evidence type="ECO:0000256" key="7">
    <source>
        <dbReference type="RuleBase" id="RU364112"/>
    </source>
</evidence>
<reference evidence="9 10" key="1">
    <citation type="submission" date="2024-01" db="EMBL/GenBank/DDBJ databases">
        <title>Mesobacterium rodlantinim sp. nov., isolated from shallow sea hydrothermal systems off Kueishantao Island.</title>
        <authorList>
            <person name="Su Z."/>
            <person name="Tang K."/>
        </authorList>
    </citation>
    <scope>NUCLEOTIDE SEQUENCE [LARGE SCALE GENOMIC DNA]</scope>
    <source>
        <strain evidence="9 10">TK19101</strain>
    </source>
</reference>
<protein>
    <recommendedName>
        <fullName evidence="7">Cytochrome c-type biogenesis protein</fullName>
    </recommendedName>
</protein>
<evidence type="ECO:0000256" key="2">
    <source>
        <dbReference type="ARBA" id="ARBA00022617"/>
    </source>
</evidence>
<keyword evidence="7" id="KW-0472">Membrane</keyword>
<dbReference type="RefSeq" id="WP_326296075.1">
    <property type="nucleotide sequence ID" value="NZ_JAYLLH010000004.1"/>
</dbReference>
<keyword evidence="2 7" id="KW-0349">Heme</keyword>
<feature type="signal peptide" evidence="7">
    <location>
        <begin position="1"/>
        <end position="29"/>
    </location>
</feature>
<keyword evidence="7" id="KW-1133">Transmembrane helix</keyword>
<dbReference type="Gene3D" id="1.10.8.640">
    <property type="entry name" value="Cytochrome C biogenesis protein"/>
    <property type="match status" value="1"/>
</dbReference>
<comment type="function">
    <text evidence="7">Possible subunit of a heme lyase.</text>
</comment>
<comment type="caution">
    <text evidence="9">The sequence shown here is derived from an EMBL/GenBank/DDBJ whole genome shotgun (WGS) entry which is preliminary data.</text>
</comment>
<dbReference type="EMBL" id="JAYLLH010000004">
    <property type="protein sequence ID" value="MEC3860448.1"/>
    <property type="molecule type" value="Genomic_DNA"/>
</dbReference>
<evidence type="ECO:0000256" key="4">
    <source>
        <dbReference type="ARBA" id="ARBA00022729"/>
    </source>
</evidence>
<dbReference type="InterPro" id="IPR051263">
    <property type="entry name" value="C-type_cytochrome_biogenesis"/>
</dbReference>
<keyword evidence="6 7" id="KW-0408">Iron</keyword>
<evidence type="ECO:0000256" key="3">
    <source>
        <dbReference type="ARBA" id="ARBA00022723"/>
    </source>
</evidence>
<evidence type="ECO:0000256" key="5">
    <source>
        <dbReference type="ARBA" id="ARBA00022748"/>
    </source>
</evidence>
<feature type="chain" id="PRO_5044971209" description="Cytochrome c-type biogenesis protein" evidence="7">
    <location>
        <begin position="30"/>
        <end position="162"/>
    </location>
</feature>
<name>A0ABU6HDA8_9RHOB</name>
<dbReference type="InterPro" id="IPR038297">
    <property type="entry name" value="CcmH/CycL/NrfF/Ccl2_sf"/>
</dbReference>
<feature type="domain" description="CcmH/CycL/Ccl2/NrfF N-terminal" evidence="8">
    <location>
        <begin position="18"/>
        <end position="160"/>
    </location>
</feature>
<keyword evidence="10" id="KW-1185">Reference proteome</keyword>
<organism evidence="9 10">
    <name type="scientific">Mesobacterium hydrothermale</name>
    <dbReference type="NCBI Taxonomy" id="3111907"/>
    <lineage>
        <taxon>Bacteria</taxon>
        <taxon>Pseudomonadati</taxon>
        <taxon>Pseudomonadota</taxon>
        <taxon>Alphaproteobacteria</taxon>
        <taxon>Rhodobacterales</taxon>
        <taxon>Roseobacteraceae</taxon>
        <taxon>Mesobacterium</taxon>
    </lineage>
</organism>
<evidence type="ECO:0000256" key="1">
    <source>
        <dbReference type="ARBA" id="ARBA00010342"/>
    </source>
</evidence>
<feature type="transmembrane region" description="Helical" evidence="7">
    <location>
        <begin position="113"/>
        <end position="134"/>
    </location>
</feature>
<proteinExistence type="inferred from homology"/>
<evidence type="ECO:0000313" key="10">
    <source>
        <dbReference type="Proteomes" id="UP001348149"/>
    </source>
</evidence>
<dbReference type="PANTHER" id="PTHR47870:SF1">
    <property type="entry name" value="CYTOCHROME C-TYPE BIOGENESIS PROTEIN CCMH"/>
    <property type="match status" value="1"/>
</dbReference>
<keyword evidence="5" id="KW-0201">Cytochrome c-type biogenesis</keyword>
<dbReference type="PANTHER" id="PTHR47870">
    <property type="entry name" value="CYTOCHROME C-TYPE BIOGENESIS PROTEIN CCMH"/>
    <property type="match status" value="1"/>
</dbReference>
<dbReference type="CDD" id="cd16378">
    <property type="entry name" value="CcmH_N"/>
    <property type="match status" value="1"/>
</dbReference>
<evidence type="ECO:0000256" key="6">
    <source>
        <dbReference type="ARBA" id="ARBA00023004"/>
    </source>
</evidence>
<evidence type="ECO:0000259" key="8">
    <source>
        <dbReference type="Pfam" id="PF03918"/>
    </source>
</evidence>
<sequence length="162" mass="18167">MKRFLGWWAKHPPYALALILALLAAPVAAVQPDEMLQDPTQEARAREISKGLRCLVCQNENIDDSNASLARDLRILVRERITAGDDNAEVVDYIVDRYGEFVLLKPTSGGANWLLWASGPILFVLGLLVAGLYIRRRSTAQAVTEQRLSPEEQTRLQELLRD</sequence>
<dbReference type="InterPro" id="IPR005616">
    <property type="entry name" value="CcmH/CycL/Ccl2/NrfF_N"/>
</dbReference>